<sequence length="80" mass="9029">MSLSPAPTPLCEPLHGSIGNDAMHGYLLKSKIFIHKGRKSTRYYSLDKEISITYIFNIECNYSGPLEPLSKNKKTVTVER</sequence>
<evidence type="ECO:0000313" key="1">
    <source>
        <dbReference type="EMBL" id="GCE11170.1"/>
    </source>
</evidence>
<accession>A0A401ZWL4</accession>
<comment type="caution">
    <text evidence="1">The sequence shown here is derived from an EMBL/GenBank/DDBJ whole genome shotgun (WGS) entry which is preliminary data.</text>
</comment>
<dbReference type="AlphaFoldDB" id="A0A401ZWL4"/>
<evidence type="ECO:0000313" key="2">
    <source>
        <dbReference type="Proteomes" id="UP000287352"/>
    </source>
</evidence>
<gene>
    <name evidence="1" type="ORF">KTT_10290</name>
</gene>
<dbReference type="EMBL" id="BIFR01000001">
    <property type="protein sequence ID" value="GCE11170.1"/>
    <property type="molecule type" value="Genomic_DNA"/>
</dbReference>
<proteinExistence type="predicted"/>
<name>A0A401ZWL4_9CHLR</name>
<reference evidence="2" key="1">
    <citation type="submission" date="2018-12" db="EMBL/GenBank/DDBJ databases">
        <title>Tengunoibacter tsumagoiensis gen. nov., sp. nov., Dictyobacter kobayashii sp. nov., D. alpinus sp. nov., and D. joshuensis sp. nov. and description of Dictyobacteraceae fam. nov. within the order Ktedonobacterales isolated from Tengu-no-mugimeshi.</title>
        <authorList>
            <person name="Wang C.M."/>
            <person name="Zheng Y."/>
            <person name="Sakai Y."/>
            <person name="Toyoda A."/>
            <person name="Minakuchi Y."/>
            <person name="Abe K."/>
            <person name="Yokota A."/>
            <person name="Yabe S."/>
        </authorList>
    </citation>
    <scope>NUCLEOTIDE SEQUENCE [LARGE SCALE GENOMIC DNA]</scope>
    <source>
        <strain evidence="2">Uno3</strain>
    </source>
</reference>
<dbReference type="Proteomes" id="UP000287352">
    <property type="component" value="Unassembled WGS sequence"/>
</dbReference>
<protein>
    <submittedName>
        <fullName evidence="1">Uncharacterized protein</fullName>
    </submittedName>
</protein>
<organism evidence="1 2">
    <name type="scientific">Tengunoibacter tsumagoiensis</name>
    <dbReference type="NCBI Taxonomy" id="2014871"/>
    <lineage>
        <taxon>Bacteria</taxon>
        <taxon>Bacillati</taxon>
        <taxon>Chloroflexota</taxon>
        <taxon>Ktedonobacteria</taxon>
        <taxon>Ktedonobacterales</taxon>
        <taxon>Dictyobacteraceae</taxon>
        <taxon>Tengunoibacter</taxon>
    </lineage>
</organism>
<keyword evidence="2" id="KW-1185">Reference proteome</keyword>